<evidence type="ECO:0000256" key="1">
    <source>
        <dbReference type="SAM" id="MobiDB-lite"/>
    </source>
</evidence>
<comment type="caution">
    <text evidence="2">The sequence shown here is derived from an EMBL/GenBank/DDBJ whole genome shotgun (WGS) entry which is preliminary data.</text>
</comment>
<gene>
    <name evidence="2" type="ORF">NP233_g10435</name>
</gene>
<feature type="region of interest" description="Disordered" evidence="1">
    <location>
        <begin position="1"/>
        <end position="69"/>
    </location>
</feature>
<sequence>MINNDPTTANDSQPDASSFSSTYTTPPTPFPSPALTPQPSSQITGASDMEDIPPLDSRAYATKPLRSPQYQLGKATRRLRAAHILSHSAMRWRESGGRCSSWLPRFEHPDFFTPIRGSPQFADA</sequence>
<dbReference type="Proteomes" id="UP001213000">
    <property type="component" value="Unassembled WGS sequence"/>
</dbReference>
<organism evidence="2 3">
    <name type="scientific">Leucocoprinus birnbaumii</name>
    <dbReference type="NCBI Taxonomy" id="56174"/>
    <lineage>
        <taxon>Eukaryota</taxon>
        <taxon>Fungi</taxon>
        <taxon>Dikarya</taxon>
        <taxon>Basidiomycota</taxon>
        <taxon>Agaricomycotina</taxon>
        <taxon>Agaricomycetes</taxon>
        <taxon>Agaricomycetidae</taxon>
        <taxon>Agaricales</taxon>
        <taxon>Agaricineae</taxon>
        <taxon>Agaricaceae</taxon>
        <taxon>Leucocoprinus</taxon>
    </lineage>
</organism>
<evidence type="ECO:0000313" key="2">
    <source>
        <dbReference type="EMBL" id="KAJ3561051.1"/>
    </source>
</evidence>
<name>A0AAD5YM63_9AGAR</name>
<keyword evidence="3" id="KW-1185">Reference proteome</keyword>
<dbReference type="EMBL" id="JANIEX010001063">
    <property type="protein sequence ID" value="KAJ3561051.1"/>
    <property type="molecule type" value="Genomic_DNA"/>
</dbReference>
<reference evidence="2" key="1">
    <citation type="submission" date="2022-07" db="EMBL/GenBank/DDBJ databases">
        <title>Genome Sequence of Leucocoprinus birnbaumii.</title>
        <authorList>
            <person name="Buettner E."/>
        </authorList>
    </citation>
    <scope>NUCLEOTIDE SEQUENCE</scope>
    <source>
        <strain evidence="2">VT141</strain>
    </source>
</reference>
<dbReference type="AlphaFoldDB" id="A0AAD5YM63"/>
<evidence type="ECO:0000313" key="3">
    <source>
        <dbReference type="Proteomes" id="UP001213000"/>
    </source>
</evidence>
<proteinExistence type="predicted"/>
<feature type="compositionally biased region" description="Pro residues" evidence="1">
    <location>
        <begin position="26"/>
        <end position="36"/>
    </location>
</feature>
<feature type="compositionally biased region" description="Polar residues" evidence="1">
    <location>
        <begin position="1"/>
        <end position="16"/>
    </location>
</feature>
<protein>
    <submittedName>
        <fullName evidence="2">Uncharacterized protein</fullName>
    </submittedName>
</protein>
<accession>A0AAD5YM63</accession>